<dbReference type="NCBIfam" id="TIGR00724">
    <property type="entry name" value="urea_amlyse_rel"/>
    <property type="match status" value="1"/>
</dbReference>
<dbReference type="InterPro" id="IPR052708">
    <property type="entry name" value="PxpC"/>
</dbReference>
<feature type="domain" description="Carboxyltransferase" evidence="4">
    <location>
        <begin position="25"/>
        <end position="287"/>
    </location>
</feature>
<evidence type="ECO:0000256" key="3">
    <source>
        <dbReference type="ARBA" id="ARBA00022840"/>
    </source>
</evidence>
<dbReference type="EMBL" id="JBFSHR010000035">
    <property type="protein sequence ID" value="MEX6430095.1"/>
    <property type="molecule type" value="Genomic_DNA"/>
</dbReference>
<comment type="caution">
    <text evidence="5">The sequence shown here is derived from an EMBL/GenBank/DDBJ whole genome shotgun (WGS) entry which is preliminary data.</text>
</comment>
<evidence type="ECO:0000256" key="1">
    <source>
        <dbReference type="ARBA" id="ARBA00022741"/>
    </source>
</evidence>
<gene>
    <name evidence="5" type="ORF">AB6A68_09635</name>
</gene>
<sequence>MREILVLRSGPLTTIQDLGRSGLAHLGVPPSGALDRPALLLGNRLVGNPNDAAVLEVTFSSFSFRALTDCVVAVTGARVQLSLDERQEAWAMPIVMRREQVLEFSLPTAGVRTYVAFNGGIEMSSDLGSRSTDLLSSLGPEPVRDGQVLALGESFGVAPLVDFAPYPEPTDQIRLNLRLGPRENYFTESALVDLATKSWQVSSMSNRIALRLEGPHLTRRDQRELKSEGIVTGSVQVPHDGLPLIFLADHPTTAGYPVIGVVGPDDVAACAQAAPGTRVSFQVIPER</sequence>
<organism evidence="5 6">
    <name type="scientific">Ferrimicrobium acidiphilum</name>
    <dbReference type="NCBI Taxonomy" id="121039"/>
    <lineage>
        <taxon>Bacteria</taxon>
        <taxon>Bacillati</taxon>
        <taxon>Actinomycetota</taxon>
        <taxon>Acidimicrobiia</taxon>
        <taxon>Acidimicrobiales</taxon>
        <taxon>Acidimicrobiaceae</taxon>
        <taxon>Ferrimicrobium</taxon>
    </lineage>
</organism>
<dbReference type="Gene3D" id="2.40.100.10">
    <property type="entry name" value="Cyclophilin-like"/>
    <property type="match status" value="1"/>
</dbReference>
<accession>A0ABV3Y3I5</accession>
<dbReference type="RefSeq" id="WP_298404724.1">
    <property type="nucleotide sequence ID" value="NZ_JBFSHR010000035.1"/>
</dbReference>
<keyword evidence="3" id="KW-0067">ATP-binding</keyword>
<reference evidence="5 6" key="1">
    <citation type="submission" date="2024-07" db="EMBL/GenBank/DDBJ databases">
        <title>Draft Genome Sequence of Ferrimicrobium acidiphilum Strain YE2023, Isolated from a Pulp of Bioleach Reactor.</title>
        <authorList>
            <person name="Elkina Y.A."/>
            <person name="Bulaeva A.G."/>
            <person name="Beletsky A.V."/>
            <person name="Mardanov A.V."/>
        </authorList>
    </citation>
    <scope>NUCLEOTIDE SEQUENCE [LARGE SCALE GENOMIC DNA]</scope>
    <source>
        <strain evidence="5 6">YE2023</strain>
    </source>
</reference>
<dbReference type="Pfam" id="PF02626">
    <property type="entry name" value="CT_A_B"/>
    <property type="match status" value="1"/>
</dbReference>
<dbReference type="InterPro" id="IPR029000">
    <property type="entry name" value="Cyclophilin-like_dom_sf"/>
</dbReference>
<dbReference type="SUPFAM" id="SSF50891">
    <property type="entry name" value="Cyclophilin-like"/>
    <property type="match status" value="1"/>
</dbReference>
<proteinExistence type="predicted"/>
<dbReference type="PANTHER" id="PTHR43309:SF3">
    <property type="entry name" value="5-OXOPROLINASE SUBUNIT C"/>
    <property type="match status" value="1"/>
</dbReference>
<protein>
    <submittedName>
        <fullName evidence="5">Biotin-dependent carboxyltransferase family protein</fullName>
    </submittedName>
</protein>
<name>A0ABV3Y3I5_9ACTN</name>
<evidence type="ECO:0000256" key="2">
    <source>
        <dbReference type="ARBA" id="ARBA00022801"/>
    </source>
</evidence>
<evidence type="ECO:0000313" key="5">
    <source>
        <dbReference type="EMBL" id="MEX6430095.1"/>
    </source>
</evidence>
<keyword evidence="2" id="KW-0378">Hydrolase</keyword>
<dbReference type="Proteomes" id="UP001560267">
    <property type="component" value="Unassembled WGS sequence"/>
</dbReference>
<keyword evidence="1" id="KW-0547">Nucleotide-binding</keyword>
<evidence type="ECO:0000313" key="6">
    <source>
        <dbReference type="Proteomes" id="UP001560267"/>
    </source>
</evidence>
<dbReference type="InterPro" id="IPR003778">
    <property type="entry name" value="CT_A_B"/>
</dbReference>
<dbReference type="PANTHER" id="PTHR43309">
    <property type="entry name" value="5-OXOPROLINASE SUBUNIT C"/>
    <property type="match status" value="1"/>
</dbReference>
<keyword evidence="6" id="KW-1185">Reference proteome</keyword>
<dbReference type="SMART" id="SM00797">
    <property type="entry name" value="AHS2"/>
    <property type="match status" value="1"/>
</dbReference>
<evidence type="ECO:0000259" key="4">
    <source>
        <dbReference type="SMART" id="SM00797"/>
    </source>
</evidence>